<dbReference type="EMBL" id="QPIZ01000015">
    <property type="protein sequence ID" value="RCW32515.1"/>
    <property type="molecule type" value="Genomic_DNA"/>
</dbReference>
<reference evidence="1 2" key="1">
    <citation type="submission" date="2018-07" db="EMBL/GenBank/DDBJ databases">
        <title>Freshwater and sediment microbial communities from various areas in North America, analyzing microbe dynamics in response to fracking.</title>
        <authorList>
            <person name="Lamendella R."/>
        </authorList>
    </citation>
    <scope>NUCLEOTIDE SEQUENCE [LARGE SCALE GENOMIC DNA]</scope>
    <source>
        <strain evidence="1 2">160A</strain>
    </source>
</reference>
<sequence length="63" mass="7346">MISSIIKNYVSTTSKITPAIYEVKKPSGRRKISENVFQIVNFYRGHFIKTLIYYNLPTNHPLN</sequence>
<evidence type="ECO:0000313" key="1">
    <source>
        <dbReference type="EMBL" id="RCW32515.1"/>
    </source>
</evidence>
<keyword evidence="2" id="KW-1185">Reference proteome</keyword>
<dbReference type="AlphaFoldDB" id="A0A2T0XFW1"/>
<dbReference type="Proteomes" id="UP000252733">
    <property type="component" value="Unassembled WGS sequence"/>
</dbReference>
<gene>
    <name evidence="1" type="ORF">DFO77_11560</name>
</gene>
<organism evidence="1 2">
    <name type="scientific">Marinilabilia salmonicolor</name>
    <dbReference type="NCBI Taxonomy" id="989"/>
    <lineage>
        <taxon>Bacteria</taxon>
        <taxon>Pseudomonadati</taxon>
        <taxon>Bacteroidota</taxon>
        <taxon>Bacteroidia</taxon>
        <taxon>Marinilabiliales</taxon>
        <taxon>Marinilabiliaceae</taxon>
        <taxon>Marinilabilia</taxon>
    </lineage>
</organism>
<protein>
    <submittedName>
        <fullName evidence="1">Uncharacterized protein</fullName>
    </submittedName>
</protein>
<comment type="caution">
    <text evidence="1">The sequence shown here is derived from an EMBL/GenBank/DDBJ whole genome shotgun (WGS) entry which is preliminary data.</text>
</comment>
<name>A0A2T0XFW1_9BACT</name>
<evidence type="ECO:0000313" key="2">
    <source>
        <dbReference type="Proteomes" id="UP000252733"/>
    </source>
</evidence>
<accession>A0A2T0XFW1</accession>
<proteinExistence type="predicted"/>